<dbReference type="Pfam" id="PF05630">
    <property type="entry name" value="NPP1"/>
    <property type="match status" value="1"/>
</dbReference>
<dbReference type="RefSeq" id="WP_183017950.1">
    <property type="nucleotide sequence ID" value="NZ_CP065668.1"/>
</dbReference>
<organism evidence="2 3">
    <name type="scientific">Delftia acidovorans</name>
    <name type="common">Pseudomonas acidovorans</name>
    <name type="synonym">Comamonas acidovorans</name>
    <dbReference type="NCBI Taxonomy" id="80866"/>
    <lineage>
        <taxon>Bacteria</taxon>
        <taxon>Pseudomonadati</taxon>
        <taxon>Pseudomonadota</taxon>
        <taxon>Betaproteobacteria</taxon>
        <taxon>Burkholderiales</taxon>
        <taxon>Comamonadaceae</taxon>
        <taxon>Delftia</taxon>
    </lineage>
</organism>
<name>A0A7T2S5T3_DELAC</name>
<sequence length="283" mass="30996">MRKSNILLVSLTAILSSTAHSWEKDDCPSTEAACFAVSKENRPQISPNLKSGKIVFAFGSNGDGCLASSPVGEIAGELKPNPGIKDTGARNGHCAYANQLEKATVAVSEFKTNVDGDEYSARMFSVYFVKDQGPTTGWGHRHDWEDVVIWSKNGNIEYIGASQHGPIHNYKSQDVPHLKGQPNVYAFKYVIHKGTHNFSKAQGKNSSGEFIPTNTNPTPSGKWFGEAEDIYLDFSDFSEKSSNYWSVIKNADFGKATFKAGNSSYINKNIPAGWPKSLIFKAK</sequence>
<evidence type="ECO:0000313" key="3">
    <source>
        <dbReference type="Proteomes" id="UP000594778"/>
    </source>
</evidence>
<gene>
    <name evidence="2" type="ORF">I6G66_05090</name>
</gene>
<evidence type="ECO:0000313" key="2">
    <source>
        <dbReference type="EMBL" id="QPS09407.1"/>
    </source>
</evidence>
<dbReference type="PANTHER" id="PTHR33657">
    <property type="entry name" value="DOMAIN PROTEIN, PUTATIVE (AFU_ORTHOLOGUE AFUA_5G00600)-RELATED"/>
    <property type="match status" value="1"/>
</dbReference>
<dbReference type="PANTHER" id="PTHR33657:SF6">
    <property type="entry name" value="SECRETED PROTEIN"/>
    <property type="match status" value="1"/>
</dbReference>
<dbReference type="AlphaFoldDB" id="A0A7T2S5T3"/>
<dbReference type="PIRSF" id="PIRSF029958">
    <property type="entry name" value="Necrosis-inducing_protein"/>
    <property type="match status" value="1"/>
</dbReference>
<dbReference type="EMBL" id="CP065668">
    <property type="protein sequence ID" value="QPS09407.1"/>
    <property type="molecule type" value="Genomic_DNA"/>
</dbReference>
<reference evidence="2 3" key="1">
    <citation type="submission" date="2020-12" db="EMBL/GenBank/DDBJ databases">
        <title>FDA dAtabase for Regulatory Grade micrObial Sequences (FDA-ARGOS): Supporting development and validation of Infectious Disease Dx tests.</title>
        <authorList>
            <person name="Sproer C."/>
            <person name="Gronow S."/>
            <person name="Severitt S."/>
            <person name="Schroder I."/>
            <person name="Tallon L."/>
            <person name="Sadzewicz L."/>
            <person name="Zhao X."/>
            <person name="Boylan J."/>
            <person name="Ott S."/>
            <person name="Bowen H."/>
            <person name="Vavikolanu K."/>
            <person name="Mehta A."/>
            <person name="Aluvathingal J."/>
            <person name="Nadendla S."/>
            <person name="Lowell S."/>
            <person name="Myers T."/>
            <person name="Yan Y."/>
            <person name="Sichtig H."/>
        </authorList>
    </citation>
    <scope>NUCLEOTIDE SEQUENCE [LARGE SCALE GENOMIC DNA]</scope>
    <source>
        <strain evidence="2 3">FDAARGOS_909</strain>
    </source>
</reference>
<feature type="chain" id="PRO_5032501844" evidence="1">
    <location>
        <begin position="22"/>
        <end position="283"/>
    </location>
</feature>
<proteinExistence type="predicted"/>
<accession>A0A7T2S5T3</accession>
<protein>
    <submittedName>
        <fullName evidence="2">NPP1 family protein</fullName>
    </submittedName>
</protein>
<evidence type="ECO:0000256" key="1">
    <source>
        <dbReference type="SAM" id="SignalP"/>
    </source>
</evidence>
<dbReference type="InterPro" id="IPR008701">
    <property type="entry name" value="NPP1"/>
</dbReference>
<dbReference type="Proteomes" id="UP000594778">
    <property type="component" value="Chromosome"/>
</dbReference>
<keyword evidence="1" id="KW-0732">Signal</keyword>
<feature type="signal peptide" evidence="1">
    <location>
        <begin position="1"/>
        <end position="21"/>
    </location>
</feature>